<organism evidence="10 11">
    <name type="scientific">Enterococcus diestrammenae</name>
    <dbReference type="NCBI Taxonomy" id="1155073"/>
    <lineage>
        <taxon>Bacteria</taxon>
        <taxon>Bacillati</taxon>
        <taxon>Bacillota</taxon>
        <taxon>Bacilli</taxon>
        <taxon>Lactobacillales</taxon>
        <taxon>Enterococcaceae</taxon>
        <taxon>Enterococcus</taxon>
    </lineage>
</organism>
<dbReference type="InterPro" id="IPR005467">
    <property type="entry name" value="His_kinase_dom"/>
</dbReference>
<feature type="domain" description="Histidine kinase" evidence="9">
    <location>
        <begin position="144"/>
        <end position="360"/>
    </location>
</feature>
<evidence type="ECO:0000256" key="5">
    <source>
        <dbReference type="ARBA" id="ARBA00022679"/>
    </source>
</evidence>
<evidence type="ECO:0000256" key="1">
    <source>
        <dbReference type="ARBA" id="ARBA00000085"/>
    </source>
</evidence>
<dbReference type="SMART" id="SM00388">
    <property type="entry name" value="HisKA"/>
    <property type="match status" value="1"/>
</dbReference>
<dbReference type="PANTHER" id="PTHR45453:SF1">
    <property type="entry name" value="PHOSPHATE REGULON SENSOR PROTEIN PHOR"/>
    <property type="match status" value="1"/>
</dbReference>
<keyword evidence="6 10" id="KW-0418">Kinase</keyword>
<reference evidence="10 11" key="2">
    <citation type="submission" date="2024-02" db="EMBL/GenBank/DDBJ databases">
        <title>The Genome Sequence of Enterococcus diestrammenae JM9A.</title>
        <authorList>
            <person name="Earl A."/>
            <person name="Manson A."/>
            <person name="Gilmore M."/>
            <person name="Sanders J."/>
            <person name="Shea T."/>
            <person name="Howe W."/>
            <person name="Livny J."/>
            <person name="Cuomo C."/>
            <person name="Neafsey D."/>
            <person name="Birren B."/>
        </authorList>
    </citation>
    <scope>NUCLEOTIDE SEQUENCE [LARGE SCALE GENOMIC DNA]</scope>
    <source>
        <strain evidence="10 11">JM9A</strain>
    </source>
</reference>
<dbReference type="InterPro" id="IPR050351">
    <property type="entry name" value="BphY/WalK/GraS-like"/>
</dbReference>
<dbReference type="SMART" id="SM00387">
    <property type="entry name" value="HATPase_c"/>
    <property type="match status" value="1"/>
</dbReference>
<name>A0ABV0F361_9ENTE</name>
<evidence type="ECO:0000313" key="11">
    <source>
        <dbReference type="Proteomes" id="UP001429357"/>
    </source>
</evidence>
<dbReference type="Gene3D" id="3.30.565.10">
    <property type="entry name" value="Histidine kinase-like ATPase, C-terminal domain"/>
    <property type="match status" value="1"/>
</dbReference>
<sequence length="375" mass="42303">MKAKSSLANKLLRRYLLITLLLLVVIVVIPLALKFLLGMRTWYYDDPFYPLLRFANDHILILVIVGALLIWLLTTWFFIRQAAGYLNETLGAAKQLVSTPDKPITLSSDLRDFANEMNQIRMDTLFHQRAAKEAEQKKNDLIVYLAHDLRTPLTSIIGYLTLLEESPDLPPAMRAKYTGITLEKAYRLESLINEFFEITRFNLATVSLVTKAVDLSVMLKQISYEFLPMLTPKNLSWEMQIEEAIWVDVDTEKFERVLDNLIKNAILYATPGTALRLTLARKQNQGILTLGNQGATLPADKLERIFEPFFRGDSARGTQSGGTGLGLPIAKEIVESHHGTLKAESVADYFQMVLTLPISKAYQNPSSAPQRASEI</sequence>
<evidence type="ECO:0000256" key="8">
    <source>
        <dbReference type="SAM" id="Phobius"/>
    </source>
</evidence>
<evidence type="ECO:0000256" key="6">
    <source>
        <dbReference type="ARBA" id="ARBA00022777"/>
    </source>
</evidence>
<dbReference type="PANTHER" id="PTHR45453">
    <property type="entry name" value="PHOSPHATE REGULON SENSOR PROTEIN PHOR"/>
    <property type="match status" value="1"/>
</dbReference>
<reference evidence="11" key="1">
    <citation type="submission" date="2016-06" db="EMBL/GenBank/DDBJ databases">
        <title>Four novel species of enterococci isolated from chicken manure.</title>
        <authorList>
            <person name="Van Tyne D."/>
        </authorList>
    </citation>
    <scope>NUCLEOTIDE SEQUENCE [LARGE SCALE GENOMIC DNA]</scope>
    <source>
        <strain evidence="11">JM9A</strain>
    </source>
</reference>
<feature type="transmembrane region" description="Helical" evidence="8">
    <location>
        <begin position="12"/>
        <end position="39"/>
    </location>
</feature>
<dbReference type="PROSITE" id="PS50109">
    <property type="entry name" value="HIS_KIN"/>
    <property type="match status" value="1"/>
</dbReference>
<dbReference type="SUPFAM" id="SSF47384">
    <property type="entry name" value="Homodimeric domain of signal transducing histidine kinase"/>
    <property type="match status" value="1"/>
</dbReference>
<keyword evidence="5" id="KW-0808">Transferase</keyword>
<dbReference type="InterPro" id="IPR036097">
    <property type="entry name" value="HisK_dim/P_sf"/>
</dbReference>
<dbReference type="InterPro" id="IPR003661">
    <property type="entry name" value="HisK_dim/P_dom"/>
</dbReference>
<feature type="transmembrane region" description="Helical" evidence="8">
    <location>
        <begin position="59"/>
        <end position="79"/>
    </location>
</feature>
<dbReference type="RefSeq" id="WP_161869089.1">
    <property type="nucleotide sequence ID" value="NZ_MAEI02000001.1"/>
</dbReference>
<dbReference type="Pfam" id="PF02518">
    <property type="entry name" value="HATPase_c"/>
    <property type="match status" value="1"/>
</dbReference>
<dbReference type="InterPro" id="IPR004358">
    <property type="entry name" value="Sig_transdc_His_kin-like_C"/>
</dbReference>
<evidence type="ECO:0000256" key="2">
    <source>
        <dbReference type="ARBA" id="ARBA00004370"/>
    </source>
</evidence>
<keyword evidence="11" id="KW-1185">Reference proteome</keyword>
<dbReference type="PRINTS" id="PR00344">
    <property type="entry name" value="BCTRLSENSOR"/>
</dbReference>
<keyword evidence="8" id="KW-0812">Transmembrane</keyword>
<dbReference type="Gene3D" id="1.10.287.130">
    <property type="match status" value="1"/>
</dbReference>
<dbReference type="EC" id="2.7.13.3" evidence="3"/>
<evidence type="ECO:0000256" key="7">
    <source>
        <dbReference type="ARBA" id="ARBA00023012"/>
    </source>
</evidence>
<dbReference type="CDD" id="cd00082">
    <property type="entry name" value="HisKA"/>
    <property type="match status" value="1"/>
</dbReference>
<evidence type="ECO:0000259" key="9">
    <source>
        <dbReference type="PROSITE" id="PS50109"/>
    </source>
</evidence>
<dbReference type="Pfam" id="PF00512">
    <property type="entry name" value="HisKA"/>
    <property type="match status" value="1"/>
</dbReference>
<comment type="caution">
    <text evidence="10">The sequence shown here is derived from an EMBL/GenBank/DDBJ whole genome shotgun (WGS) entry which is preliminary data.</text>
</comment>
<comment type="subcellular location">
    <subcellularLocation>
        <location evidence="2">Membrane</location>
    </subcellularLocation>
</comment>
<dbReference type="InterPro" id="IPR003594">
    <property type="entry name" value="HATPase_dom"/>
</dbReference>
<accession>A0ABV0F361</accession>
<dbReference type="SUPFAM" id="SSF55874">
    <property type="entry name" value="ATPase domain of HSP90 chaperone/DNA topoisomerase II/histidine kinase"/>
    <property type="match status" value="1"/>
</dbReference>
<dbReference type="CDD" id="cd00075">
    <property type="entry name" value="HATPase"/>
    <property type="match status" value="1"/>
</dbReference>
<proteinExistence type="predicted"/>
<gene>
    <name evidence="10" type="ORF">BAU18_001974</name>
</gene>
<keyword evidence="4" id="KW-0597">Phosphoprotein</keyword>
<evidence type="ECO:0000313" key="10">
    <source>
        <dbReference type="EMBL" id="MEO1782380.1"/>
    </source>
</evidence>
<keyword evidence="8" id="KW-1133">Transmembrane helix</keyword>
<keyword evidence="7" id="KW-0902">Two-component regulatory system</keyword>
<dbReference type="EMBL" id="MAEI02000001">
    <property type="protein sequence ID" value="MEO1782380.1"/>
    <property type="molecule type" value="Genomic_DNA"/>
</dbReference>
<comment type="catalytic activity">
    <reaction evidence="1">
        <text>ATP + protein L-histidine = ADP + protein N-phospho-L-histidine.</text>
        <dbReference type="EC" id="2.7.13.3"/>
    </reaction>
</comment>
<protein>
    <recommendedName>
        <fullName evidence="3">histidine kinase</fullName>
        <ecNumber evidence="3">2.7.13.3</ecNumber>
    </recommendedName>
</protein>
<keyword evidence="8" id="KW-0472">Membrane</keyword>
<evidence type="ECO:0000256" key="3">
    <source>
        <dbReference type="ARBA" id="ARBA00012438"/>
    </source>
</evidence>
<evidence type="ECO:0000256" key="4">
    <source>
        <dbReference type="ARBA" id="ARBA00022553"/>
    </source>
</evidence>
<dbReference type="GO" id="GO:0016301">
    <property type="term" value="F:kinase activity"/>
    <property type="evidence" value="ECO:0007669"/>
    <property type="project" value="UniProtKB-KW"/>
</dbReference>
<dbReference type="InterPro" id="IPR036890">
    <property type="entry name" value="HATPase_C_sf"/>
</dbReference>
<dbReference type="Proteomes" id="UP001429357">
    <property type="component" value="Unassembled WGS sequence"/>
</dbReference>